<keyword evidence="2" id="KW-0233">DNA recombination</keyword>
<gene>
    <name evidence="5" type="ORF">GCM10023313_24370</name>
</gene>
<dbReference type="InterPro" id="IPR010998">
    <property type="entry name" value="Integrase_recombinase_N"/>
</dbReference>
<reference evidence="6" key="1">
    <citation type="journal article" date="2019" name="Int. J. Syst. Evol. Microbiol.">
        <title>The Global Catalogue of Microorganisms (GCM) 10K type strain sequencing project: providing services to taxonomists for standard genome sequencing and annotation.</title>
        <authorList>
            <consortium name="The Broad Institute Genomics Platform"/>
            <consortium name="The Broad Institute Genome Sequencing Center for Infectious Disease"/>
            <person name="Wu L."/>
            <person name="Ma J."/>
        </authorList>
    </citation>
    <scope>NUCLEOTIDE SEQUENCE [LARGE SCALE GENOMIC DNA]</scope>
    <source>
        <strain evidence="6">JCM 18283</strain>
    </source>
</reference>
<feature type="domain" description="Phage integrase SAM-like" evidence="3">
    <location>
        <begin position="113"/>
        <end position="221"/>
    </location>
</feature>
<dbReference type="Pfam" id="PF13102">
    <property type="entry name" value="Phage_int_SAM_5"/>
    <property type="match status" value="1"/>
</dbReference>
<protein>
    <submittedName>
        <fullName evidence="5">Site-specific integrase</fullName>
    </submittedName>
</protein>
<proteinExistence type="predicted"/>
<dbReference type="SUPFAM" id="SSF56349">
    <property type="entry name" value="DNA breaking-rejoining enzymes"/>
    <property type="match status" value="1"/>
</dbReference>
<dbReference type="InterPro" id="IPR011010">
    <property type="entry name" value="DNA_brk_join_enz"/>
</dbReference>
<keyword evidence="1" id="KW-0238">DNA-binding</keyword>
<dbReference type="CDD" id="cd01185">
    <property type="entry name" value="INTN1_C_like"/>
    <property type="match status" value="1"/>
</dbReference>
<evidence type="ECO:0000259" key="3">
    <source>
        <dbReference type="Pfam" id="PF13102"/>
    </source>
</evidence>
<evidence type="ECO:0000259" key="4">
    <source>
        <dbReference type="Pfam" id="PF17293"/>
    </source>
</evidence>
<sequence>MKVMKAMNTFGVQFIIRLDKLKDGKAPIYARITVNGEIIHFAVKQWIDPKCWDQRKGAGKGNKDDVKIINGGLDQIRLSLGNCYQQILLKGKLVTAGAIKDAFFGNDGEEPNTLTRLFEYHNEQANQTLTWSTLKHYYVTQRYLQKFIEAKLRKRTILLQEINYKFVIDFEHFLRSHKPVDHQKPLNNNGVMKHLIRLRKMTSLALRLDWINNDPFKNYKMKHERVDKDFLTSRELQLIEEKEFTIERLQIVKDIFVFCCYTGLAYVDVANLTESNVVNGIDGEEWIKTLRQKTTIPVNTPLLGVAKTIICKYRTHYRLTKLDRVFPLFSNQKVNSYLKEIADTCGIKKNLTFHVAPNHSDLYFTIMRLFRTFTIIDTFTPWQRLYT</sequence>
<dbReference type="EMBL" id="BAABJI010000002">
    <property type="protein sequence ID" value="GAA4919821.1"/>
    <property type="molecule type" value="Genomic_DNA"/>
</dbReference>
<accession>A0ABP9FWU2</accession>
<dbReference type="RefSeq" id="WP_345331484.1">
    <property type="nucleotide sequence ID" value="NZ_BAABJI010000002.1"/>
</dbReference>
<keyword evidence="6" id="KW-1185">Reference proteome</keyword>
<comment type="caution">
    <text evidence="5">The sequence shown here is derived from an EMBL/GenBank/DDBJ whole genome shotgun (WGS) entry which is preliminary data.</text>
</comment>
<organism evidence="5 6">
    <name type="scientific">Mucilaginibacter defluvii</name>
    <dbReference type="NCBI Taxonomy" id="1196019"/>
    <lineage>
        <taxon>Bacteria</taxon>
        <taxon>Pseudomonadati</taxon>
        <taxon>Bacteroidota</taxon>
        <taxon>Sphingobacteriia</taxon>
        <taxon>Sphingobacteriales</taxon>
        <taxon>Sphingobacteriaceae</taxon>
        <taxon>Mucilaginibacter</taxon>
    </lineage>
</organism>
<dbReference type="Proteomes" id="UP001501436">
    <property type="component" value="Unassembled WGS sequence"/>
</dbReference>
<evidence type="ECO:0000256" key="1">
    <source>
        <dbReference type="ARBA" id="ARBA00023125"/>
    </source>
</evidence>
<dbReference type="Gene3D" id="1.10.443.10">
    <property type="entry name" value="Intergrase catalytic core"/>
    <property type="match status" value="1"/>
</dbReference>
<evidence type="ECO:0000256" key="2">
    <source>
        <dbReference type="ARBA" id="ARBA00023172"/>
    </source>
</evidence>
<dbReference type="Gene3D" id="1.10.150.130">
    <property type="match status" value="1"/>
</dbReference>
<dbReference type="InterPro" id="IPR035386">
    <property type="entry name" value="Arm-DNA-bind_5"/>
</dbReference>
<dbReference type="InterPro" id="IPR025269">
    <property type="entry name" value="SAM-like_dom"/>
</dbReference>
<evidence type="ECO:0000313" key="5">
    <source>
        <dbReference type="EMBL" id="GAA4919821.1"/>
    </source>
</evidence>
<dbReference type="InterPro" id="IPR013762">
    <property type="entry name" value="Integrase-like_cat_sf"/>
</dbReference>
<evidence type="ECO:0000313" key="6">
    <source>
        <dbReference type="Proteomes" id="UP001501436"/>
    </source>
</evidence>
<dbReference type="Pfam" id="PF17293">
    <property type="entry name" value="Arm-DNA-bind_5"/>
    <property type="match status" value="1"/>
</dbReference>
<name>A0ABP9FWU2_9SPHI</name>
<feature type="domain" description="Arm DNA-binding" evidence="4">
    <location>
        <begin position="14"/>
        <end position="99"/>
    </location>
</feature>